<comment type="caution">
    <text evidence="1">The sequence shown here is derived from an EMBL/GenBank/DDBJ whole genome shotgun (WGS) entry which is preliminary data.</text>
</comment>
<gene>
    <name evidence="1" type="ORF">LCGC14_1414250</name>
</gene>
<dbReference type="AlphaFoldDB" id="A0A0F9M8R7"/>
<evidence type="ECO:0000313" key="1">
    <source>
        <dbReference type="EMBL" id="KKM73060.1"/>
    </source>
</evidence>
<name>A0A0F9M8R7_9ZZZZ</name>
<reference evidence="1" key="1">
    <citation type="journal article" date="2015" name="Nature">
        <title>Complex archaea that bridge the gap between prokaryotes and eukaryotes.</title>
        <authorList>
            <person name="Spang A."/>
            <person name="Saw J.H."/>
            <person name="Jorgensen S.L."/>
            <person name="Zaremba-Niedzwiedzka K."/>
            <person name="Martijn J."/>
            <person name="Lind A.E."/>
            <person name="van Eijk R."/>
            <person name="Schleper C."/>
            <person name="Guy L."/>
            <person name="Ettema T.J."/>
        </authorList>
    </citation>
    <scope>NUCLEOTIDE SEQUENCE</scope>
</reference>
<organism evidence="1">
    <name type="scientific">marine sediment metagenome</name>
    <dbReference type="NCBI Taxonomy" id="412755"/>
    <lineage>
        <taxon>unclassified sequences</taxon>
        <taxon>metagenomes</taxon>
        <taxon>ecological metagenomes</taxon>
    </lineage>
</organism>
<proteinExistence type="predicted"/>
<accession>A0A0F9M8R7</accession>
<dbReference type="EMBL" id="LAZR01009367">
    <property type="protein sequence ID" value="KKM73060.1"/>
    <property type="molecule type" value="Genomic_DNA"/>
</dbReference>
<sequence>MNFFKKNSKKNVELVGGDMDGIITAVQETLPELEFDNPVYHSEHDLAGNLNETKIKDIKNKMIPIKTIKIIYKKWKTKGNRILYRFDRYEKG</sequence>
<protein>
    <submittedName>
        <fullName evidence="1">Uncharacterized protein</fullName>
    </submittedName>
</protein>